<gene>
    <name evidence="2" type="ordered locus">Plabr_0075</name>
</gene>
<dbReference type="InterPro" id="IPR013784">
    <property type="entry name" value="Carb-bd-like_fold"/>
</dbReference>
<dbReference type="InterPro" id="IPR013783">
    <property type="entry name" value="Ig-like_fold"/>
</dbReference>
<keyword evidence="1" id="KW-0732">Signal</keyword>
<feature type="signal peptide" evidence="1">
    <location>
        <begin position="1"/>
        <end position="27"/>
    </location>
</feature>
<dbReference type="EMBL" id="CP002546">
    <property type="protein sequence ID" value="ADY57705.1"/>
    <property type="molecule type" value="Genomic_DNA"/>
</dbReference>
<evidence type="ECO:0008006" key="4">
    <source>
        <dbReference type="Google" id="ProtNLM"/>
    </source>
</evidence>
<name>F0SLM2_RUBBR</name>
<dbReference type="Gene3D" id="2.60.40.10">
    <property type="entry name" value="Immunoglobulins"/>
    <property type="match status" value="1"/>
</dbReference>
<evidence type="ECO:0000313" key="2">
    <source>
        <dbReference type="EMBL" id="ADY57705.1"/>
    </source>
</evidence>
<protein>
    <recommendedName>
        <fullName evidence="4">Carboxypeptidase regulatory-like domain-containing protein</fullName>
    </recommendedName>
</protein>
<evidence type="ECO:0000256" key="1">
    <source>
        <dbReference type="SAM" id="SignalP"/>
    </source>
</evidence>
<sequence>MKKLDFFKGAVCGLACLGMMVPQQSFAVDTMPSQVAGQMQIADVALSNGALNGRVVDAQGQVQSGSVVKVSLGNREVATAVTNQNGEFAVKNLTSGVYQVAAGQTQATVRLWDSQVAPPAAKRNVLLVNGGESAVRAQGRFGGNGTLVLVGGAIIAAGTAIAIVESQDDDDPAPASP</sequence>
<proteinExistence type="predicted"/>
<dbReference type="KEGG" id="pbs:Plabr_0075"/>
<dbReference type="SUPFAM" id="SSF49452">
    <property type="entry name" value="Starch-binding domain-like"/>
    <property type="match status" value="1"/>
</dbReference>
<feature type="chain" id="PRO_5003258678" description="Carboxypeptidase regulatory-like domain-containing protein" evidence="1">
    <location>
        <begin position="28"/>
        <end position="177"/>
    </location>
</feature>
<dbReference type="AlphaFoldDB" id="F0SLM2"/>
<dbReference type="eggNOG" id="ENOG50343SI">
    <property type="taxonomic scope" value="Bacteria"/>
</dbReference>
<dbReference type="GO" id="GO:0030246">
    <property type="term" value="F:carbohydrate binding"/>
    <property type="evidence" value="ECO:0007669"/>
    <property type="project" value="InterPro"/>
</dbReference>
<dbReference type="HOGENOM" id="CLU_1516816_0_0_0"/>
<dbReference type="Pfam" id="PF13620">
    <property type="entry name" value="CarboxypepD_reg"/>
    <property type="match status" value="1"/>
</dbReference>
<accession>F0SLM2</accession>
<keyword evidence="3" id="KW-1185">Reference proteome</keyword>
<dbReference type="RefSeq" id="WP_013626449.1">
    <property type="nucleotide sequence ID" value="NC_015174.1"/>
</dbReference>
<organism evidence="2 3">
    <name type="scientific">Rubinisphaera brasiliensis (strain ATCC 49424 / DSM 5305 / JCM 21570 / IAM 15109 / NBRC 103401 / IFAM 1448)</name>
    <name type="common">Planctomyces brasiliensis</name>
    <dbReference type="NCBI Taxonomy" id="756272"/>
    <lineage>
        <taxon>Bacteria</taxon>
        <taxon>Pseudomonadati</taxon>
        <taxon>Planctomycetota</taxon>
        <taxon>Planctomycetia</taxon>
        <taxon>Planctomycetales</taxon>
        <taxon>Planctomycetaceae</taxon>
        <taxon>Rubinisphaera</taxon>
    </lineage>
</organism>
<dbReference type="Proteomes" id="UP000006860">
    <property type="component" value="Chromosome"/>
</dbReference>
<reference evidence="3" key="1">
    <citation type="submission" date="2011-02" db="EMBL/GenBank/DDBJ databases">
        <title>The complete genome of Planctomyces brasiliensis DSM 5305.</title>
        <authorList>
            <person name="Lucas S."/>
            <person name="Copeland A."/>
            <person name="Lapidus A."/>
            <person name="Bruce D."/>
            <person name="Goodwin L."/>
            <person name="Pitluck S."/>
            <person name="Kyrpides N."/>
            <person name="Mavromatis K."/>
            <person name="Pagani I."/>
            <person name="Ivanova N."/>
            <person name="Ovchinnikova G."/>
            <person name="Lu M."/>
            <person name="Detter J.C."/>
            <person name="Han C."/>
            <person name="Land M."/>
            <person name="Hauser L."/>
            <person name="Markowitz V."/>
            <person name="Cheng J.-F."/>
            <person name="Hugenholtz P."/>
            <person name="Woyke T."/>
            <person name="Wu D."/>
            <person name="Tindall B."/>
            <person name="Pomrenke H.G."/>
            <person name="Brambilla E."/>
            <person name="Klenk H.-P."/>
            <person name="Eisen J.A."/>
        </authorList>
    </citation>
    <scope>NUCLEOTIDE SEQUENCE [LARGE SCALE GENOMIC DNA]</scope>
    <source>
        <strain evidence="3">ATCC 49424 / DSM 5305 / JCM 21570 / NBRC 103401 / IFAM 1448</strain>
    </source>
</reference>
<evidence type="ECO:0000313" key="3">
    <source>
        <dbReference type="Proteomes" id="UP000006860"/>
    </source>
</evidence>